<dbReference type="PANTHER" id="PTHR32347:SF14">
    <property type="entry name" value="EFFLUX SYSTEM COMPONENT YKNX-RELATED"/>
    <property type="match status" value="1"/>
</dbReference>
<keyword evidence="3 4" id="KW-0175">Coiled coil</keyword>
<evidence type="ECO:0000256" key="6">
    <source>
        <dbReference type="SAM" id="Phobius"/>
    </source>
</evidence>
<dbReference type="Gene3D" id="1.10.287.470">
    <property type="entry name" value="Helix hairpin bin"/>
    <property type="match status" value="1"/>
</dbReference>
<organism evidence="9 10">
    <name type="scientific">Leptonema illini</name>
    <dbReference type="NCBI Taxonomy" id="183"/>
    <lineage>
        <taxon>Bacteria</taxon>
        <taxon>Pseudomonadati</taxon>
        <taxon>Spirochaetota</taxon>
        <taxon>Spirochaetia</taxon>
        <taxon>Leptospirales</taxon>
        <taxon>Leptospiraceae</taxon>
        <taxon>Leptonema</taxon>
    </lineage>
</organism>
<dbReference type="Pfam" id="PF25990">
    <property type="entry name" value="Beta-barrel_YknX"/>
    <property type="match status" value="1"/>
</dbReference>
<evidence type="ECO:0000259" key="8">
    <source>
        <dbReference type="Pfam" id="PF25990"/>
    </source>
</evidence>
<dbReference type="GO" id="GO:0016020">
    <property type="term" value="C:membrane"/>
    <property type="evidence" value="ECO:0007669"/>
    <property type="project" value="InterPro"/>
</dbReference>
<evidence type="ECO:0000313" key="10">
    <source>
        <dbReference type="Proteomes" id="UP000460298"/>
    </source>
</evidence>
<comment type="subcellular location">
    <subcellularLocation>
        <location evidence="1">Cell envelope</location>
    </subcellularLocation>
</comment>
<comment type="caution">
    <text evidence="9">The sequence shown here is derived from an EMBL/GenBank/DDBJ whole genome shotgun (WGS) entry which is preliminary data.</text>
</comment>
<dbReference type="AlphaFoldDB" id="A0A833H319"/>
<evidence type="ECO:0000259" key="7">
    <source>
        <dbReference type="Pfam" id="PF25973"/>
    </source>
</evidence>
<keyword evidence="6" id="KW-0472">Membrane</keyword>
<dbReference type="PRINTS" id="PR01490">
    <property type="entry name" value="RTXTOXIND"/>
</dbReference>
<protein>
    <submittedName>
        <fullName evidence="9">Efflux RND transporter periplasmic adaptor subunit</fullName>
    </submittedName>
</protein>
<dbReference type="InterPro" id="IPR006143">
    <property type="entry name" value="RND_pump_MFP"/>
</dbReference>
<feature type="domain" description="YknX-like beta-barrel" evidence="8">
    <location>
        <begin position="254"/>
        <end position="332"/>
    </location>
</feature>
<reference evidence="9 10" key="1">
    <citation type="submission" date="2019-10" db="EMBL/GenBank/DDBJ databases">
        <title>Extracellular Electron Transfer in a Candidatus Methanoperedens spp. Enrichment Culture.</title>
        <authorList>
            <person name="Berger S."/>
            <person name="Rangel Shaw D."/>
            <person name="Berben T."/>
            <person name="In 'T Zandt M."/>
            <person name="Frank J."/>
            <person name="Reimann J."/>
            <person name="Jetten M.S.M."/>
            <person name="Welte C.U."/>
        </authorList>
    </citation>
    <scope>NUCLEOTIDE SEQUENCE [LARGE SCALE GENOMIC DNA]</scope>
    <source>
        <strain evidence="9">SB12</strain>
    </source>
</reference>
<feature type="domain" description="CzcB-like barrel-sandwich hybrid" evidence="7">
    <location>
        <begin position="88"/>
        <end position="237"/>
    </location>
</feature>
<feature type="transmembrane region" description="Helical" evidence="6">
    <location>
        <begin position="33"/>
        <end position="53"/>
    </location>
</feature>
<evidence type="ECO:0000256" key="1">
    <source>
        <dbReference type="ARBA" id="ARBA00004196"/>
    </source>
</evidence>
<dbReference type="Proteomes" id="UP000460298">
    <property type="component" value="Unassembled WGS sequence"/>
</dbReference>
<feature type="region of interest" description="Disordered" evidence="5">
    <location>
        <begin position="364"/>
        <end position="384"/>
    </location>
</feature>
<dbReference type="EMBL" id="WBUI01000005">
    <property type="protein sequence ID" value="KAB2933544.1"/>
    <property type="molecule type" value="Genomic_DNA"/>
</dbReference>
<dbReference type="Gene3D" id="2.40.30.170">
    <property type="match status" value="1"/>
</dbReference>
<gene>
    <name evidence="9" type="ORF">F9K24_06765</name>
</gene>
<dbReference type="GO" id="GO:0030313">
    <property type="term" value="C:cell envelope"/>
    <property type="evidence" value="ECO:0007669"/>
    <property type="project" value="UniProtKB-SubCell"/>
</dbReference>
<dbReference type="InterPro" id="IPR058647">
    <property type="entry name" value="BSH_CzcB-like"/>
</dbReference>
<dbReference type="GO" id="GO:0015562">
    <property type="term" value="F:efflux transmembrane transporter activity"/>
    <property type="evidence" value="ECO:0007669"/>
    <property type="project" value="InterPro"/>
</dbReference>
<dbReference type="NCBIfam" id="TIGR01730">
    <property type="entry name" value="RND_mfp"/>
    <property type="match status" value="1"/>
</dbReference>
<evidence type="ECO:0000256" key="5">
    <source>
        <dbReference type="SAM" id="MobiDB-lite"/>
    </source>
</evidence>
<keyword evidence="6" id="KW-0812">Transmembrane</keyword>
<keyword evidence="6" id="KW-1133">Transmembrane helix</keyword>
<evidence type="ECO:0000256" key="4">
    <source>
        <dbReference type="SAM" id="Coils"/>
    </source>
</evidence>
<evidence type="ECO:0000313" key="9">
    <source>
        <dbReference type="EMBL" id="KAB2933544.1"/>
    </source>
</evidence>
<proteinExistence type="inferred from homology"/>
<dbReference type="Gene3D" id="2.40.50.100">
    <property type="match status" value="1"/>
</dbReference>
<evidence type="ECO:0000256" key="2">
    <source>
        <dbReference type="ARBA" id="ARBA00009477"/>
    </source>
</evidence>
<dbReference type="Pfam" id="PF25973">
    <property type="entry name" value="BSH_CzcB"/>
    <property type="match status" value="1"/>
</dbReference>
<sequence length="428" mass="46058">MRGSMALFSSDRNAGADDIRRSLQAVESSSSRYRWPLIGGGAVLVLLLSFYFFTGSGNGTTFRTVKAEKGNLTVVVTATGTLEPVKEVTVGTEISGIVQEVLVDENDRVKKGQALARLNTDKLEAEYSQAFSSVSSAEAGLVEARATLDEARENLKKLEELHRLSGGLTPSKQDLLTARSTMNRAVAKENSAKASIKEAKARLAVTEINLKKSVIRTPINGIVLQRKIEPGQTVAASFSTPELFVIAENLTQLVLKAEVDEADIGRVHTGQPATFTVDAFPGRVFDAKITRVRFAPTASTSTSEAVVTYETTLRVNNNDLVLRPGMTATAEIVVEKLTDVLVVPNAALRFAPPVEAPKKSFIASLMPGPPRRSRPPSQNGEKRVWTVKEKQPVAIAVKTGSTDGTNTVITEGDLKPGTDLIIEMIEAK</sequence>
<comment type="similarity">
    <text evidence="2">Belongs to the membrane fusion protein (MFP) (TC 8.A.1) family.</text>
</comment>
<accession>A0A833H319</accession>
<name>A0A833H319_9LEPT</name>
<evidence type="ECO:0000256" key="3">
    <source>
        <dbReference type="ARBA" id="ARBA00023054"/>
    </source>
</evidence>
<dbReference type="SUPFAM" id="SSF111369">
    <property type="entry name" value="HlyD-like secretion proteins"/>
    <property type="match status" value="1"/>
</dbReference>
<dbReference type="PANTHER" id="PTHR32347">
    <property type="entry name" value="EFFLUX SYSTEM COMPONENT YKNX-RELATED"/>
    <property type="match status" value="1"/>
</dbReference>
<feature type="coiled-coil region" evidence="4">
    <location>
        <begin position="134"/>
        <end position="161"/>
    </location>
</feature>
<dbReference type="InterPro" id="IPR050465">
    <property type="entry name" value="UPF0194_transport"/>
</dbReference>
<dbReference type="InterPro" id="IPR058636">
    <property type="entry name" value="Beta-barrel_YknX"/>
</dbReference>